<feature type="domain" description="Secretion system C-terminal sorting" evidence="2">
    <location>
        <begin position="86"/>
        <end position="150"/>
    </location>
</feature>
<proteinExistence type="predicted"/>
<dbReference type="Proteomes" id="UP001250662">
    <property type="component" value="Unassembled WGS sequence"/>
</dbReference>
<comment type="caution">
    <text evidence="3">The sequence shown here is derived from an EMBL/GenBank/DDBJ whole genome shotgun (WGS) entry which is preliminary data.</text>
</comment>
<keyword evidence="4" id="KW-1185">Reference proteome</keyword>
<evidence type="ECO:0000256" key="1">
    <source>
        <dbReference type="ARBA" id="ARBA00022729"/>
    </source>
</evidence>
<dbReference type="RefSeq" id="WP_311388363.1">
    <property type="nucleotide sequence ID" value="NZ_JAVRHU010000004.1"/>
</dbReference>
<keyword evidence="1" id="KW-0732">Signal</keyword>
<feature type="non-terminal residue" evidence="3">
    <location>
        <position position="1"/>
    </location>
</feature>
<organism evidence="3 4">
    <name type="scientific">Croceitalea vernalis</name>
    <dbReference type="NCBI Taxonomy" id="3075599"/>
    <lineage>
        <taxon>Bacteria</taxon>
        <taxon>Pseudomonadati</taxon>
        <taxon>Bacteroidota</taxon>
        <taxon>Flavobacteriia</taxon>
        <taxon>Flavobacteriales</taxon>
        <taxon>Flavobacteriaceae</taxon>
        <taxon>Croceitalea</taxon>
    </lineage>
</organism>
<sequence length="163" mass="17966">LIVTLDPAGPFTTDDPIQLLTATPIGGMWSGDANKIGNFDPSRGVGTYTVTYTYTDEETGCVAEGSMEIIVEPGLEPLEDVNGFIIYPVPTDGDLNINLENYMNELVQVRIVDASSRVVFEQVFNENHLQVETIDLSYLSSGIYHLLFDSMGYRSDVTFTVNK</sequence>
<name>A0ABU3BKH9_9FLAO</name>
<dbReference type="InterPro" id="IPR026444">
    <property type="entry name" value="Secre_tail"/>
</dbReference>
<dbReference type="NCBIfam" id="TIGR04183">
    <property type="entry name" value="Por_Secre_tail"/>
    <property type="match status" value="1"/>
</dbReference>
<protein>
    <submittedName>
        <fullName evidence="3">T9SS type A sorting domain-containing protein</fullName>
    </submittedName>
</protein>
<gene>
    <name evidence="3" type="ORF">RM520_13645</name>
</gene>
<accession>A0ABU3BKH9</accession>
<reference evidence="3 4" key="1">
    <citation type="submission" date="2023-09" db="EMBL/GenBank/DDBJ databases">
        <authorList>
            <person name="Rey-Velasco X."/>
        </authorList>
    </citation>
    <scope>NUCLEOTIDE SEQUENCE [LARGE SCALE GENOMIC DNA]</scope>
    <source>
        <strain evidence="3 4">P007</strain>
    </source>
</reference>
<evidence type="ECO:0000313" key="4">
    <source>
        <dbReference type="Proteomes" id="UP001250662"/>
    </source>
</evidence>
<dbReference type="Pfam" id="PF18962">
    <property type="entry name" value="Por_Secre_tail"/>
    <property type="match status" value="1"/>
</dbReference>
<evidence type="ECO:0000313" key="3">
    <source>
        <dbReference type="EMBL" id="MDT0622668.1"/>
    </source>
</evidence>
<dbReference type="EMBL" id="JAVRHU010000004">
    <property type="protein sequence ID" value="MDT0622668.1"/>
    <property type="molecule type" value="Genomic_DNA"/>
</dbReference>
<evidence type="ECO:0000259" key="2">
    <source>
        <dbReference type="Pfam" id="PF18962"/>
    </source>
</evidence>